<dbReference type="SUPFAM" id="SSF52540">
    <property type="entry name" value="P-loop containing nucleoside triphosphate hydrolases"/>
    <property type="match status" value="1"/>
</dbReference>
<name>A0AAV2AWN2_9ARAC</name>
<proteinExistence type="predicted"/>
<dbReference type="GO" id="GO:0003924">
    <property type="term" value="F:GTPase activity"/>
    <property type="evidence" value="ECO:0007669"/>
    <property type="project" value="InterPro"/>
</dbReference>
<sequence>MICCSRYYMDSSVNDTINRTSNFFGELRSSMWKRRISKFVGCVGDWGVGKDSLVLKMLGMDIPVPKLEQDHPYVRRKSTSDIPDLKSNQHFDLTVRIIPGKYCNRARDENFFDYLRPGDYDFDALVFCFDLNSTTSFINLEGKWIPKAKVALGNTMPYFMVIGTKNDLPVVAINDYQEDCLKANIDHVHYSRCSVHNNVNIEPIRNMLLFLLSYKR</sequence>
<dbReference type="InterPro" id="IPR027417">
    <property type="entry name" value="P-loop_NTPase"/>
</dbReference>
<dbReference type="GO" id="GO:0005525">
    <property type="term" value="F:GTP binding"/>
    <property type="evidence" value="ECO:0007669"/>
    <property type="project" value="InterPro"/>
</dbReference>
<keyword evidence="2" id="KW-1185">Reference proteome</keyword>
<reference evidence="1 2" key="1">
    <citation type="submission" date="2024-04" db="EMBL/GenBank/DDBJ databases">
        <authorList>
            <person name="Rising A."/>
            <person name="Reimegard J."/>
            <person name="Sonavane S."/>
            <person name="Akerstrom W."/>
            <person name="Nylinder S."/>
            <person name="Hedman E."/>
            <person name="Kallberg Y."/>
        </authorList>
    </citation>
    <scope>NUCLEOTIDE SEQUENCE [LARGE SCALE GENOMIC DNA]</scope>
</reference>
<comment type="caution">
    <text evidence="1">The sequence shown here is derived from an EMBL/GenBank/DDBJ whole genome shotgun (WGS) entry which is preliminary data.</text>
</comment>
<gene>
    <name evidence="1" type="ORF">LARSCL_LOCUS15061</name>
</gene>
<accession>A0AAV2AWN2</accession>
<dbReference type="AlphaFoldDB" id="A0AAV2AWN2"/>
<dbReference type="Gene3D" id="3.40.50.300">
    <property type="entry name" value="P-loop containing nucleotide triphosphate hydrolases"/>
    <property type="match status" value="1"/>
</dbReference>
<dbReference type="Proteomes" id="UP001497382">
    <property type="component" value="Unassembled WGS sequence"/>
</dbReference>
<organism evidence="1 2">
    <name type="scientific">Larinioides sclopetarius</name>
    <dbReference type="NCBI Taxonomy" id="280406"/>
    <lineage>
        <taxon>Eukaryota</taxon>
        <taxon>Metazoa</taxon>
        <taxon>Ecdysozoa</taxon>
        <taxon>Arthropoda</taxon>
        <taxon>Chelicerata</taxon>
        <taxon>Arachnida</taxon>
        <taxon>Araneae</taxon>
        <taxon>Araneomorphae</taxon>
        <taxon>Entelegynae</taxon>
        <taxon>Araneoidea</taxon>
        <taxon>Araneidae</taxon>
        <taxon>Larinioides</taxon>
    </lineage>
</organism>
<evidence type="ECO:0000313" key="2">
    <source>
        <dbReference type="Proteomes" id="UP001497382"/>
    </source>
</evidence>
<dbReference type="EMBL" id="CAXIEN010000223">
    <property type="protein sequence ID" value="CAL1287865.1"/>
    <property type="molecule type" value="Genomic_DNA"/>
</dbReference>
<dbReference type="InterPro" id="IPR001806">
    <property type="entry name" value="Small_GTPase"/>
</dbReference>
<protein>
    <submittedName>
        <fullName evidence="1">Uncharacterized protein</fullName>
    </submittedName>
</protein>
<evidence type="ECO:0000313" key="1">
    <source>
        <dbReference type="EMBL" id="CAL1287865.1"/>
    </source>
</evidence>
<dbReference type="Pfam" id="PF00071">
    <property type="entry name" value="Ras"/>
    <property type="match status" value="1"/>
</dbReference>